<evidence type="ECO:0000256" key="2">
    <source>
        <dbReference type="ARBA" id="ARBA00022692"/>
    </source>
</evidence>
<sequence>MNTILTAIAFLILAPVIGVLVTGVDRIITARMQGRVGPPVLQPFLDIAKLFEKERVGVWQAPAVLIFLHLAFMVVTGLIFFGGGDLLLAIFALTLSEVFLVLAAYSTRSPYAHVGAGRELIQLIAVEPVIILTAVGFYEVTGSFAASDIMNFSGLPVILLPGIFISVVCILTFKLRKSPFDLSTSHHAHQELVKGVMTEFSGSTLGMVEIAHLYEIVILLGLVYLFFVGNPILGVLAIIIVYFLEMLADNSTSRVKWLPALRGAWIITLILGGGNIIALSLL</sequence>
<organism evidence="6 7">
    <name type="scientific">Methanospirillum lacunae</name>
    <dbReference type="NCBI Taxonomy" id="668570"/>
    <lineage>
        <taxon>Archaea</taxon>
        <taxon>Methanobacteriati</taxon>
        <taxon>Methanobacteriota</taxon>
        <taxon>Stenosarchaea group</taxon>
        <taxon>Methanomicrobia</taxon>
        <taxon>Methanomicrobiales</taxon>
        <taxon>Methanospirillaceae</taxon>
        <taxon>Methanospirillum</taxon>
    </lineage>
</organism>
<feature type="transmembrane region" description="Helical" evidence="5">
    <location>
        <begin position="216"/>
        <end position="244"/>
    </location>
</feature>
<dbReference type="InterPro" id="IPR001694">
    <property type="entry name" value="NADH_UbQ_OxRdtase_su1/FPO"/>
</dbReference>
<keyword evidence="3 5" id="KW-1133">Transmembrane helix</keyword>
<proteinExistence type="predicted"/>
<dbReference type="Proteomes" id="UP000245657">
    <property type="component" value="Unassembled WGS sequence"/>
</dbReference>
<name>A0A2V2MU50_9EURY</name>
<dbReference type="Pfam" id="PF00146">
    <property type="entry name" value="NADHdh"/>
    <property type="match status" value="1"/>
</dbReference>
<feature type="transmembrane region" description="Helical" evidence="5">
    <location>
        <begin position="58"/>
        <end position="80"/>
    </location>
</feature>
<feature type="transmembrane region" description="Helical" evidence="5">
    <location>
        <begin position="120"/>
        <end position="140"/>
    </location>
</feature>
<dbReference type="GO" id="GO:0005886">
    <property type="term" value="C:plasma membrane"/>
    <property type="evidence" value="ECO:0007669"/>
    <property type="project" value="TreeGrafter"/>
</dbReference>
<feature type="transmembrane region" description="Helical" evidence="5">
    <location>
        <begin position="86"/>
        <end position="108"/>
    </location>
</feature>
<dbReference type="GeneID" id="97550372"/>
<gene>
    <name evidence="6" type="ORF">DK846_11510</name>
</gene>
<feature type="transmembrane region" description="Helical" evidence="5">
    <location>
        <begin position="6"/>
        <end position="24"/>
    </location>
</feature>
<dbReference type="RefSeq" id="WP_109969100.1">
    <property type="nucleotide sequence ID" value="NZ_CP176093.1"/>
</dbReference>
<dbReference type="OrthoDB" id="15253at2157"/>
<evidence type="ECO:0000313" key="6">
    <source>
        <dbReference type="EMBL" id="PWR71482.1"/>
    </source>
</evidence>
<protein>
    <submittedName>
        <fullName evidence="6">Ech hydrogenase subunit EchB</fullName>
    </submittedName>
</protein>
<feature type="transmembrane region" description="Helical" evidence="5">
    <location>
        <begin position="152"/>
        <end position="173"/>
    </location>
</feature>
<dbReference type="InterPro" id="IPR052561">
    <property type="entry name" value="ComplexI_Subunit1"/>
</dbReference>
<comment type="subcellular location">
    <subcellularLocation>
        <location evidence="1">Membrane</location>
        <topology evidence="1">Multi-pass membrane protein</topology>
    </subcellularLocation>
</comment>
<evidence type="ECO:0000256" key="4">
    <source>
        <dbReference type="ARBA" id="ARBA00023136"/>
    </source>
</evidence>
<evidence type="ECO:0000256" key="3">
    <source>
        <dbReference type="ARBA" id="ARBA00022989"/>
    </source>
</evidence>
<accession>A0A2V2MU50</accession>
<keyword evidence="7" id="KW-1185">Reference proteome</keyword>
<comment type="caution">
    <text evidence="6">The sequence shown here is derived from an EMBL/GenBank/DDBJ whole genome shotgun (WGS) entry which is preliminary data.</text>
</comment>
<keyword evidence="4 5" id="KW-0472">Membrane</keyword>
<dbReference type="AlphaFoldDB" id="A0A2V2MU50"/>
<evidence type="ECO:0000256" key="5">
    <source>
        <dbReference type="SAM" id="Phobius"/>
    </source>
</evidence>
<keyword evidence="2 5" id="KW-0812">Transmembrane</keyword>
<dbReference type="EMBL" id="QGMY01000008">
    <property type="protein sequence ID" value="PWR71482.1"/>
    <property type="molecule type" value="Genomic_DNA"/>
</dbReference>
<reference evidence="6 7" key="1">
    <citation type="submission" date="2018-05" db="EMBL/GenBank/DDBJ databases">
        <title>Draft genome of Methanospirillum lacunae Ki8-1.</title>
        <authorList>
            <person name="Dueholm M.S."/>
            <person name="Nielsen P.H."/>
            <person name="Bakmann L.F."/>
            <person name="Otzen D.E."/>
        </authorList>
    </citation>
    <scope>NUCLEOTIDE SEQUENCE [LARGE SCALE GENOMIC DNA]</scope>
    <source>
        <strain evidence="6 7">Ki8-1</strain>
    </source>
</reference>
<feature type="transmembrane region" description="Helical" evidence="5">
    <location>
        <begin position="264"/>
        <end position="281"/>
    </location>
</feature>
<dbReference type="PANTHER" id="PTHR43359">
    <property type="entry name" value="FORMATE HYDROGENLYASE SUBUNIT 4"/>
    <property type="match status" value="1"/>
</dbReference>
<dbReference type="PANTHER" id="PTHR43359:SF1">
    <property type="entry name" value="FORMATE HYDROGENLYASE SUBUNIT 4-RELATED"/>
    <property type="match status" value="1"/>
</dbReference>
<evidence type="ECO:0000313" key="7">
    <source>
        <dbReference type="Proteomes" id="UP000245657"/>
    </source>
</evidence>
<evidence type="ECO:0000256" key="1">
    <source>
        <dbReference type="ARBA" id="ARBA00004141"/>
    </source>
</evidence>